<feature type="signal peptide" evidence="6">
    <location>
        <begin position="1"/>
        <end position="26"/>
    </location>
</feature>
<dbReference type="InterPro" id="IPR033480">
    <property type="entry name" value="sCache_2"/>
</dbReference>
<dbReference type="KEGG" id="azq:G3580_19110"/>
<evidence type="ECO:0000256" key="3">
    <source>
        <dbReference type="ARBA" id="ARBA00022692"/>
    </source>
</evidence>
<organism evidence="8 9">
    <name type="scientific">Nitrogeniibacter mangrovi</name>
    <dbReference type="NCBI Taxonomy" id="2016596"/>
    <lineage>
        <taxon>Bacteria</taxon>
        <taxon>Pseudomonadati</taxon>
        <taxon>Pseudomonadota</taxon>
        <taxon>Betaproteobacteria</taxon>
        <taxon>Rhodocyclales</taxon>
        <taxon>Zoogloeaceae</taxon>
        <taxon>Nitrogeniibacter</taxon>
    </lineage>
</organism>
<dbReference type="Gene3D" id="3.30.450.20">
    <property type="entry name" value="PAS domain"/>
    <property type="match status" value="1"/>
</dbReference>
<reference evidence="8 9" key="1">
    <citation type="submission" date="2020-02" db="EMBL/GenBank/DDBJ databases">
        <title>Nitrogenibacter mangrovi gen. nov., sp. nov. isolated from mangrove sediment, a denitrifying betaproteobacterium.</title>
        <authorList>
            <person name="Liao H."/>
            <person name="Tian Y."/>
        </authorList>
    </citation>
    <scope>NUCLEOTIDE SEQUENCE [LARGE SCALE GENOMIC DNA]</scope>
    <source>
        <strain evidence="8 9">M9-3-2</strain>
    </source>
</reference>
<feature type="domain" description="Single Cache" evidence="7">
    <location>
        <begin position="25"/>
        <end position="111"/>
    </location>
</feature>
<evidence type="ECO:0000256" key="5">
    <source>
        <dbReference type="ARBA" id="ARBA00023136"/>
    </source>
</evidence>
<evidence type="ECO:0000256" key="2">
    <source>
        <dbReference type="ARBA" id="ARBA00022475"/>
    </source>
</evidence>
<keyword evidence="6" id="KW-0732">Signal</keyword>
<dbReference type="EMBL" id="CP048836">
    <property type="protein sequence ID" value="QID19541.1"/>
    <property type="molecule type" value="Genomic_DNA"/>
</dbReference>
<dbReference type="SMART" id="SM01049">
    <property type="entry name" value="Cache_2"/>
    <property type="match status" value="1"/>
</dbReference>
<keyword evidence="3" id="KW-0812">Transmembrane</keyword>
<feature type="chain" id="PRO_5025427903" evidence="6">
    <location>
        <begin position="27"/>
        <end position="186"/>
    </location>
</feature>
<evidence type="ECO:0000313" key="8">
    <source>
        <dbReference type="EMBL" id="QID19541.1"/>
    </source>
</evidence>
<dbReference type="AlphaFoldDB" id="A0A6C1B759"/>
<evidence type="ECO:0000256" key="4">
    <source>
        <dbReference type="ARBA" id="ARBA00022989"/>
    </source>
</evidence>
<accession>A0A6C1B759</accession>
<sequence>MNKIRTTAILAATALTIGLTSLTAHADADADSATPQEVITKVWGAAKFLQTKGISGIAALNNADGPWVWKDTYVFAFDCRMDRMVAHPFRPDLVGRPIMQITDSNGKHIFKELCAAAGHKNGGWVDYMWTKPGAGNASRKVSYAVTAEMAFSSGIQLAAGVYDDALTVEALDALTAQMADPTKYVH</sequence>
<keyword evidence="9" id="KW-1185">Reference proteome</keyword>
<comment type="subcellular location">
    <subcellularLocation>
        <location evidence="1">Cell membrane</location>
        <topology evidence="1">Multi-pass membrane protein</topology>
    </subcellularLocation>
</comment>
<evidence type="ECO:0000259" key="7">
    <source>
        <dbReference type="SMART" id="SM01049"/>
    </source>
</evidence>
<gene>
    <name evidence="8" type="ORF">G3580_19110</name>
</gene>
<protein>
    <submittedName>
        <fullName evidence="8">Calcium:proton antiporter</fullName>
    </submittedName>
</protein>
<keyword evidence="4" id="KW-1133">Transmembrane helix</keyword>
<proteinExistence type="predicted"/>
<evidence type="ECO:0000313" key="9">
    <source>
        <dbReference type="Proteomes" id="UP000501991"/>
    </source>
</evidence>
<keyword evidence="5" id="KW-0472">Membrane</keyword>
<dbReference type="RefSeq" id="WP_173768252.1">
    <property type="nucleotide sequence ID" value="NZ_CP048836.1"/>
</dbReference>
<dbReference type="GO" id="GO:0005886">
    <property type="term" value="C:plasma membrane"/>
    <property type="evidence" value="ECO:0007669"/>
    <property type="project" value="UniProtKB-SubCell"/>
</dbReference>
<evidence type="ECO:0000256" key="1">
    <source>
        <dbReference type="ARBA" id="ARBA00004651"/>
    </source>
</evidence>
<dbReference type="Pfam" id="PF17200">
    <property type="entry name" value="sCache_2"/>
    <property type="match status" value="1"/>
</dbReference>
<name>A0A6C1B759_9RHOO</name>
<dbReference type="Proteomes" id="UP000501991">
    <property type="component" value="Chromosome"/>
</dbReference>
<keyword evidence="2" id="KW-1003">Cell membrane</keyword>
<evidence type="ECO:0000256" key="6">
    <source>
        <dbReference type="SAM" id="SignalP"/>
    </source>
</evidence>